<evidence type="ECO:0000313" key="2">
    <source>
        <dbReference type="EMBL" id="WFG40625.1"/>
    </source>
</evidence>
<evidence type="ECO:0000313" key="1">
    <source>
        <dbReference type="EMBL" id="MDG0866534.1"/>
    </source>
</evidence>
<keyword evidence="3" id="KW-1185">Reference proteome</keyword>
<name>A0AAJ6CW55_9CHLR</name>
<accession>A0AAJ6CW55</accession>
<protein>
    <submittedName>
        <fullName evidence="2">Uncharacterized protein</fullName>
    </submittedName>
</protein>
<proteinExistence type="predicted"/>
<reference evidence="3" key="3">
    <citation type="submission" date="2023-06" db="EMBL/GenBank/DDBJ databases">
        <title>Pangenomics reveal diversification of enzyme families and niche specialization in globally abundant SAR202 bacteria.</title>
        <authorList>
            <person name="Saw J.H.W."/>
        </authorList>
    </citation>
    <scope>NUCLEOTIDE SEQUENCE [LARGE SCALE GENOMIC DNA]</scope>
    <source>
        <strain evidence="3">JH1073</strain>
    </source>
</reference>
<evidence type="ECO:0000313" key="3">
    <source>
        <dbReference type="Proteomes" id="UP001219901"/>
    </source>
</evidence>
<sequence length="178" mass="18962">MGTAVVSLFAFFLVIGTTMTAVNTVLNTGSDNAQALAAKNELLVAELESSIELVSATAATGGGVTQVDVVLSNDGMRTFSSYDDWDVSVRYDQTGGSDETVLLAPYSASTTDNSWTDLSFWLDYDNSIAELIEPGRINQHEEMVLRIQLNPEVQASTSGEVKITTPSGQTGTIYFSGS</sequence>
<reference evidence="2" key="2">
    <citation type="journal article" date="2023" name="Nat. Commun.">
        <title>Cultivation of marine bacteria of the SAR202 clade.</title>
        <authorList>
            <person name="Lim Y."/>
            <person name="Seo J.H."/>
            <person name="Giovannoni S.J."/>
            <person name="Kang I."/>
            <person name="Cho J.C."/>
        </authorList>
    </citation>
    <scope>NUCLEOTIDE SEQUENCE</scope>
    <source>
        <strain evidence="2">JH1073</strain>
    </source>
</reference>
<reference evidence="3 4" key="1">
    <citation type="submission" date="2019-11" db="EMBL/GenBank/DDBJ databases">
        <authorList>
            <person name="Cho J.-C."/>
        </authorList>
    </citation>
    <scope>NUCLEOTIDE SEQUENCE [LARGE SCALE GENOMIC DNA]</scope>
    <source>
        <strain evidence="2 3">JH1073</strain>
        <strain evidence="1 4">JH702</strain>
    </source>
</reference>
<gene>
    <name evidence="1" type="ORF">GKO46_05530</name>
    <name evidence="2" type="ORF">GKO48_13775</name>
</gene>
<dbReference type="EMBL" id="CP046147">
    <property type="protein sequence ID" value="WFG40625.1"/>
    <property type="molecule type" value="Genomic_DNA"/>
</dbReference>
<dbReference type="EMBL" id="WMBE01000002">
    <property type="protein sequence ID" value="MDG0866534.1"/>
    <property type="molecule type" value="Genomic_DNA"/>
</dbReference>
<dbReference type="Proteomes" id="UP001321249">
    <property type="component" value="Unassembled WGS sequence"/>
</dbReference>
<organism evidence="2 3">
    <name type="scientific">Candidatus Lucifugimonas marina</name>
    <dbReference type="NCBI Taxonomy" id="3038979"/>
    <lineage>
        <taxon>Bacteria</taxon>
        <taxon>Bacillati</taxon>
        <taxon>Chloroflexota</taxon>
        <taxon>Dehalococcoidia</taxon>
        <taxon>SAR202 cluster</taxon>
        <taxon>Candidatus Lucifugimonadales</taxon>
        <taxon>Candidatus Lucifugimonadaceae</taxon>
        <taxon>Candidatus Lucifugimonas</taxon>
    </lineage>
</organism>
<evidence type="ECO:0000313" key="4">
    <source>
        <dbReference type="Proteomes" id="UP001321249"/>
    </source>
</evidence>
<dbReference type="RefSeq" id="WP_342824032.1">
    <property type="nucleotide sequence ID" value="NZ_CP046146.1"/>
</dbReference>
<dbReference type="Proteomes" id="UP001219901">
    <property type="component" value="Chromosome"/>
</dbReference>
<dbReference type="AlphaFoldDB" id="A0AAJ6CW55"/>